<dbReference type="RefSeq" id="WP_310273667.1">
    <property type="nucleotide sequence ID" value="NZ_JAVDWR010000001.1"/>
</dbReference>
<proteinExistence type="predicted"/>
<dbReference type="Gene3D" id="3.90.550.10">
    <property type="entry name" value="Spore Coat Polysaccharide Biosynthesis Protein SpsA, Chain A"/>
    <property type="match status" value="1"/>
</dbReference>
<organism evidence="2 3">
    <name type="scientific">Rheinheimera soli</name>
    <dbReference type="NCBI Taxonomy" id="443616"/>
    <lineage>
        <taxon>Bacteria</taxon>
        <taxon>Pseudomonadati</taxon>
        <taxon>Pseudomonadota</taxon>
        <taxon>Gammaproteobacteria</taxon>
        <taxon>Chromatiales</taxon>
        <taxon>Chromatiaceae</taxon>
        <taxon>Rheinheimera</taxon>
    </lineage>
</organism>
<comment type="caution">
    <text evidence="2">The sequence shown here is derived from an EMBL/GenBank/DDBJ whole genome shotgun (WGS) entry which is preliminary data.</text>
</comment>
<dbReference type="InterPro" id="IPR001173">
    <property type="entry name" value="Glyco_trans_2-like"/>
</dbReference>
<reference evidence="2 3" key="1">
    <citation type="submission" date="2023-07" db="EMBL/GenBank/DDBJ databases">
        <title>Sorghum-associated microbial communities from plants grown in Nebraska, USA.</title>
        <authorList>
            <person name="Schachtman D."/>
        </authorList>
    </citation>
    <scope>NUCLEOTIDE SEQUENCE [LARGE SCALE GENOMIC DNA]</scope>
    <source>
        <strain evidence="2 3">4138</strain>
    </source>
</reference>
<dbReference type="EMBL" id="JAVDWR010000001">
    <property type="protein sequence ID" value="MDR7119274.1"/>
    <property type="molecule type" value="Genomic_DNA"/>
</dbReference>
<evidence type="ECO:0000313" key="3">
    <source>
        <dbReference type="Proteomes" id="UP001257909"/>
    </source>
</evidence>
<gene>
    <name evidence="2" type="ORF">J2W69_000189</name>
</gene>
<sequence>MTPLVSILIPVYNRENIIAETLESALAQTHDNIEVIVVDNASTDDTWRVIQAFAEKDDRVLAFRNEVNLGPVRNWLLCVERARGEIGKILWSDDLIAKDFLEKTLPLLRSDVGFVYTGVKIFTDDKPDCGTTHYQMQDTGIYDSVDYINKILSDLDAPFSPGCAIFRMNDIRKNLWLDIPNKIKSDFSMHAIGNDLMLFLLTASNYKFFGHVTEPLAFFRAHGGSISTSSTNGKLLLHYALAKAHFVENFLPAEKNNLAARIQVMLWKYKDSTVYNMHSVSDFFSTNVSVSKIKIFIRILKKILRLPINYFNKFFN</sequence>
<dbReference type="InterPro" id="IPR050834">
    <property type="entry name" value="Glycosyltransf_2"/>
</dbReference>
<feature type="domain" description="Glycosyltransferase 2-like" evidence="1">
    <location>
        <begin position="6"/>
        <end position="169"/>
    </location>
</feature>
<accession>A0ABU1VU87</accession>
<dbReference type="Pfam" id="PF00535">
    <property type="entry name" value="Glycos_transf_2"/>
    <property type="match status" value="1"/>
</dbReference>
<evidence type="ECO:0000259" key="1">
    <source>
        <dbReference type="Pfam" id="PF00535"/>
    </source>
</evidence>
<protein>
    <submittedName>
        <fullName evidence="2">Glycosyltransferase involved in cell wall biosynthesis</fullName>
    </submittedName>
</protein>
<dbReference type="CDD" id="cd00761">
    <property type="entry name" value="Glyco_tranf_GTA_type"/>
    <property type="match status" value="1"/>
</dbReference>
<keyword evidence="3" id="KW-1185">Reference proteome</keyword>
<dbReference type="Proteomes" id="UP001257909">
    <property type="component" value="Unassembled WGS sequence"/>
</dbReference>
<dbReference type="PANTHER" id="PTHR43685">
    <property type="entry name" value="GLYCOSYLTRANSFERASE"/>
    <property type="match status" value="1"/>
</dbReference>
<dbReference type="PANTHER" id="PTHR43685:SF2">
    <property type="entry name" value="GLYCOSYLTRANSFERASE 2-LIKE DOMAIN-CONTAINING PROTEIN"/>
    <property type="match status" value="1"/>
</dbReference>
<evidence type="ECO:0000313" key="2">
    <source>
        <dbReference type="EMBL" id="MDR7119274.1"/>
    </source>
</evidence>
<dbReference type="InterPro" id="IPR029044">
    <property type="entry name" value="Nucleotide-diphossugar_trans"/>
</dbReference>
<dbReference type="SUPFAM" id="SSF53448">
    <property type="entry name" value="Nucleotide-diphospho-sugar transferases"/>
    <property type="match status" value="1"/>
</dbReference>
<name>A0ABU1VU87_9GAMM</name>